<dbReference type="Gene3D" id="1.10.30.40">
    <property type="entry name" value="Ethanolamine ammonia-lyase light chain (EutC), N-terminal domain"/>
    <property type="match status" value="1"/>
</dbReference>
<accession>A0A934PU04</accession>
<dbReference type="PANTHER" id="PTHR39330">
    <property type="entry name" value="ETHANOLAMINE AMMONIA-LYASE LIGHT CHAIN"/>
    <property type="match status" value="1"/>
</dbReference>
<dbReference type="PANTHER" id="PTHR39330:SF1">
    <property type="entry name" value="ETHANOLAMINE AMMONIA-LYASE SMALL SUBUNIT"/>
    <property type="match status" value="1"/>
</dbReference>
<evidence type="ECO:0000313" key="7">
    <source>
        <dbReference type="Proteomes" id="UP000613193"/>
    </source>
</evidence>
<keyword evidence="4 5" id="KW-1283">Bacterial microcompartment</keyword>
<dbReference type="EMBL" id="JAEHFW010000003">
    <property type="protein sequence ID" value="MBK0380808.1"/>
    <property type="molecule type" value="Genomic_DNA"/>
</dbReference>
<gene>
    <name evidence="5 6" type="primary">eutC</name>
    <name evidence="6" type="ORF">I5M19_15900</name>
</gene>
<keyword evidence="2 5" id="KW-0456">Lyase</keyword>
<evidence type="ECO:0000256" key="1">
    <source>
        <dbReference type="ARBA" id="ARBA00022628"/>
    </source>
</evidence>
<evidence type="ECO:0000256" key="4">
    <source>
        <dbReference type="ARBA" id="ARBA00024446"/>
    </source>
</evidence>
<dbReference type="GO" id="GO:0031471">
    <property type="term" value="C:ethanolamine degradation polyhedral organelle"/>
    <property type="evidence" value="ECO:0007669"/>
    <property type="project" value="UniProtKB-UniRule"/>
</dbReference>
<dbReference type="GO" id="GO:0008851">
    <property type="term" value="F:ethanolamine ammonia-lyase activity"/>
    <property type="evidence" value="ECO:0007669"/>
    <property type="project" value="UniProtKB-UniRule"/>
</dbReference>
<name>A0A934PU04_9SPHI</name>
<feature type="binding site" evidence="5">
    <location>
        <position position="210"/>
    </location>
    <ligand>
        <name>adenosylcob(III)alamin</name>
        <dbReference type="ChEBI" id="CHEBI:18408"/>
    </ligand>
</feature>
<comment type="catalytic activity">
    <reaction evidence="5">
        <text>ethanolamine = acetaldehyde + NH4(+)</text>
        <dbReference type="Rhea" id="RHEA:15313"/>
        <dbReference type="ChEBI" id="CHEBI:15343"/>
        <dbReference type="ChEBI" id="CHEBI:28938"/>
        <dbReference type="ChEBI" id="CHEBI:57603"/>
        <dbReference type="EC" id="4.3.1.7"/>
    </reaction>
</comment>
<dbReference type="Gene3D" id="3.40.50.11240">
    <property type="entry name" value="Ethanolamine ammonia-lyase light chain (EutC)"/>
    <property type="match status" value="1"/>
</dbReference>
<dbReference type="GO" id="GO:0031419">
    <property type="term" value="F:cobalamin binding"/>
    <property type="evidence" value="ECO:0007669"/>
    <property type="project" value="UniProtKB-UniRule"/>
</dbReference>
<dbReference type="PIRSF" id="PIRSF018982">
    <property type="entry name" value="EutC"/>
    <property type="match status" value="1"/>
</dbReference>
<dbReference type="AlphaFoldDB" id="A0A934PU04"/>
<keyword evidence="1 5" id="KW-0846">Cobalamin</keyword>
<dbReference type="HAMAP" id="MF_00601">
    <property type="entry name" value="EutC"/>
    <property type="match status" value="1"/>
</dbReference>
<comment type="subcellular location">
    <subcellularLocation>
        <location evidence="5">Bacterial microcompartment</location>
    </subcellularLocation>
</comment>
<dbReference type="Pfam" id="PF05985">
    <property type="entry name" value="EutC"/>
    <property type="match status" value="1"/>
</dbReference>
<dbReference type="GO" id="GO:0046336">
    <property type="term" value="P:ethanolamine catabolic process"/>
    <property type="evidence" value="ECO:0007669"/>
    <property type="project" value="UniProtKB-UniRule"/>
</dbReference>
<keyword evidence="7" id="KW-1185">Reference proteome</keyword>
<feature type="binding site" evidence="5">
    <location>
        <position position="181"/>
    </location>
    <ligand>
        <name>adenosylcob(III)alamin</name>
        <dbReference type="ChEBI" id="CHEBI:18408"/>
    </ligand>
</feature>
<dbReference type="InterPro" id="IPR042251">
    <property type="entry name" value="EutC_C"/>
</dbReference>
<dbReference type="EC" id="4.3.1.7" evidence="5"/>
<dbReference type="GO" id="GO:0009350">
    <property type="term" value="C:ethanolamine ammonia-lyase complex"/>
    <property type="evidence" value="ECO:0007669"/>
    <property type="project" value="UniProtKB-UniRule"/>
</dbReference>
<sequence length="255" mass="27774">MVEIEKADGSEDYQISFLRQFTSARIGIGSSGAAIPTKPALEFKMAHAHARDAVYSRMDTEMLTDELIQFKLPVLALHSKATNREQYLQRPDMGRSLDELSSNRLADQITNNGIVIIIADGLSAAAINKNVLVLLKLLIPRLTDAGYKLAPICLVEQGRVAIGDEIAAELGASFSVMLIGERPGLSSADSMGAYLTYQPKPGLTDDARNCVSNIRTEGLALPTAADKIFYLIQESLKRKLSGVWLKDNQGLLNKL</sequence>
<comment type="pathway">
    <text evidence="5">Amine and polyamine degradation; ethanolamine degradation.</text>
</comment>
<reference evidence="6" key="1">
    <citation type="submission" date="2020-12" db="EMBL/GenBank/DDBJ databases">
        <title>Bacterial novel species Mucilaginibacter sp. SD-g isolated from soil.</title>
        <authorList>
            <person name="Jung H.-Y."/>
        </authorList>
    </citation>
    <scope>NUCLEOTIDE SEQUENCE</scope>
    <source>
        <strain evidence="6">SD-g</strain>
    </source>
</reference>
<dbReference type="NCBIfam" id="NF003971">
    <property type="entry name" value="PRK05465.1"/>
    <property type="match status" value="1"/>
</dbReference>
<dbReference type="GO" id="GO:0006520">
    <property type="term" value="P:amino acid metabolic process"/>
    <property type="evidence" value="ECO:0007669"/>
    <property type="project" value="InterPro"/>
</dbReference>
<comment type="subunit">
    <text evidence="5">The basic unit is a heterodimer which dimerizes to form tetramers. The heterotetramers trimerize; 6 large subunits form a core ring with 6 small subunits projecting outwards.</text>
</comment>
<dbReference type="InterPro" id="IPR042255">
    <property type="entry name" value="EutC_N"/>
</dbReference>
<keyword evidence="3 5" id="KW-0170">Cobalt</keyword>
<proteinExistence type="inferred from homology"/>
<evidence type="ECO:0000256" key="2">
    <source>
        <dbReference type="ARBA" id="ARBA00023239"/>
    </source>
</evidence>
<feature type="binding site" evidence="5">
    <location>
        <position position="160"/>
    </location>
    <ligand>
        <name>adenosylcob(III)alamin</name>
        <dbReference type="ChEBI" id="CHEBI:18408"/>
    </ligand>
</feature>
<evidence type="ECO:0000256" key="3">
    <source>
        <dbReference type="ARBA" id="ARBA00023285"/>
    </source>
</evidence>
<evidence type="ECO:0000256" key="5">
    <source>
        <dbReference type="HAMAP-Rule" id="MF_00601"/>
    </source>
</evidence>
<organism evidence="6 7">
    <name type="scientific">Mucilaginibacter segetis</name>
    <dbReference type="NCBI Taxonomy" id="2793071"/>
    <lineage>
        <taxon>Bacteria</taxon>
        <taxon>Pseudomonadati</taxon>
        <taxon>Bacteroidota</taxon>
        <taxon>Sphingobacteriia</taxon>
        <taxon>Sphingobacteriales</taxon>
        <taxon>Sphingobacteriaceae</taxon>
        <taxon>Mucilaginibacter</taxon>
    </lineage>
</organism>
<protein>
    <recommendedName>
        <fullName evidence="5">Ethanolamine ammonia-lyase small subunit</fullName>
        <shortName evidence="5">EAL small subunit</shortName>
        <ecNumber evidence="5">4.3.1.7</ecNumber>
    </recommendedName>
</protein>
<dbReference type="RefSeq" id="WP_200067343.1">
    <property type="nucleotide sequence ID" value="NZ_JAEHFW010000003.1"/>
</dbReference>
<comment type="cofactor">
    <cofactor evidence="5">
        <name>adenosylcob(III)alamin</name>
        <dbReference type="ChEBI" id="CHEBI:18408"/>
    </cofactor>
    <text evidence="5">Binds between the large and small subunits.</text>
</comment>
<evidence type="ECO:0000313" key="6">
    <source>
        <dbReference type="EMBL" id="MBK0380808.1"/>
    </source>
</evidence>
<dbReference type="InterPro" id="IPR009246">
    <property type="entry name" value="EutC"/>
</dbReference>
<comment type="similarity">
    <text evidence="5">Belongs to the EutC family.</text>
</comment>
<comment type="function">
    <text evidence="5">Catalyzes the deamination of various vicinal amino-alcohols to oxo compounds. Allows this organism to utilize ethanolamine as the sole source of nitrogen and carbon in the presence of external vitamin B12.</text>
</comment>
<comment type="caution">
    <text evidence="6">The sequence shown here is derived from an EMBL/GenBank/DDBJ whole genome shotgun (WGS) entry which is preliminary data.</text>
</comment>
<dbReference type="Proteomes" id="UP000613193">
    <property type="component" value="Unassembled WGS sequence"/>
</dbReference>